<dbReference type="AlphaFoldDB" id="A0A2K0W2J1"/>
<accession>A0A2K0W2J1</accession>
<proteinExistence type="predicted"/>
<feature type="compositionally biased region" description="Polar residues" evidence="1">
    <location>
        <begin position="71"/>
        <end position="82"/>
    </location>
</feature>
<comment type="caution">
    <text evidence="2">The sequence shown here is derived from an EMBL/GenBank/DDBJ whole genome shotgun (WGS) entry which is preliminary data.</text>
</comment>
<protein>
    <submittedName>
        <fullName evidence="2">Uncharacterized protein</fullName>
    </submittedName>
</protein>
<gene>
    <name evidence="2" type="ORF">FNYG_09911</name>
</gene>
<dbReference type="STRING" id="42673.A0A2K0W2J1"/>
<sequence>MSKNLRSCSSLLTIGGEWWPSARSGQASFGPVADLTMKRLYMADASNKAPRLTLQQTASARPRDVTDIGATGTQNEPQFSNETGQSAAIDTNATWQNLDLDVGGNHDQFDWPSIEGGFDPEIEMFLEDFNRSDFTWSFPLNDNQDLDLFGTDPNPGF</sequence>
<dbReference type="EMBL" id="MTQA01000141">
    <property type="protein sequence ID" value="PNP76492.1"/>
    <property type="molecule type" value="Genomic_DNA"/>
</dbReference>
<evidence type="ECO:0000313" key="2">
    <source>
        <dbReference type="EMBL" id="PNP76492.1"/>
    </source>
</evidence>
<dbReference type="Proteomes" id="UP000236664">
    <property type="component" value="Unassembled WGS sequence"/>
</dbReference>
<evidence type="ECO:0000256" key="1">
    <source>
        <dbReference type="SAM" id="MobiDB-lite"/>
    </source>
</evidence>
<keyword evidence="3" id="KW-1185">Reference proteome</keyword>
<feature type="region of interest" description="Disordered" evidence="1">
    <location>
        <begin position="52"/>
        <end position="82"/>
    </location>
</feature>
<organism evidence="2 3">
    <name type="scientific">Gibberella nygamai</name>
    <name type="common">Bean root rot disease fungus</name>
    <name type="synonym">Fusarium nygamai</name>
    <dbReference type="NCBI Taxonomy" id="42673"/>
    <lineage>
        <taxon>Eukaryota</taxon>
        <taxon>Fungi</taxon>
        <taxon>Dikarya</taxon>
        <taxon>Ascomycota</taxon>
        <taxon>Pezizomycotina</taxon>
        <taxon>Sordariomycetes</taxon>
        <taxon>Hypocreomycetidae</taxon>
        <taxon>Hypocreales</taxon>
        <taxon>Nectriaceae</taxon>
        <taxon>Fusarium</taxon>
        <taxon>Fusarium fujikuroi species complex</taxon>
    </lineage>
</organism>
<evidence type="ECO:0000313" key="3">
    <source>
        <dbReference type="Proteomes" id="UP000236664"/>
    </source>
</evidence>
<dbReference type="OrthoDB" id="25921at2759"/>
<name>A0A2K0W2J1_GIBNY</name>
<reference evidence="2 3" key="1">
    <citation type="submission" date="2017-06" db="EMBL/GenBank/DDBJ databases">
        <title>Genome of Fusarium nygamai isolate CS10214.</title>
        <authorList>
            <person name="Gardiner D.M."/>
            <person name="Obanor F."/>
            <person name="Kazan K."/>
        </authorList>
    </citation>
    <scope>NUCLEOTIDE SEQUENCE [LARGE SCALE GENOMIC DNA]</scope>
    <source>
        <strain evidence="2 3">CS10214</strain>
    </source>
</reference>